<evidence type="ECO:0000313" key="3">
    <source>
        <dbReference type="Proteomes" id="UP000652354"/>
    </source>
</evidence>
<dbReference type="EMBL" id="BONR01000003">
    <property type="protein sequence ID" value="GIG54945.1"/>
    <property type="molecule type" value="Genomic_DNA"/>
</dbReference>
<protein>
    <recommendedName>
        <fullName evidence="1">Rhodanese domain-containing protein</fullName>
    </recommendedName>
</protein>
<dbReference type="PANTHER" id="PTHR43031:SF1">
    <property type="entry name" value="PYRIDINE NUCLEOTIDE-DISULPHIDE OXIDOREDUCTASE"/>
    <property type="match status" value="1"/>
</dbReference>
<dbReference type="SMART" id="SM00450">
    <property type="entry name" value="RHOD"/>
    <property type="match status" value="1"/>
</dbReference>
<dbReference type="InterPro" id="IPR050229">
    <property type="entry name" value="GlpE_sulfurtransferase"/>
</dbReference>
<dbReference type="Pfam" id="PF00581">
    <property type="entry name" value="Rhodanese"/>
    <property type="match status" value="1"/>
</dbReference>
<reference evidence="2" key="1">
    <citation type="submission" date="2021-01" db="EMBL/GenBank/DDBJ databases">
        <title>Whole genome shotgun sequence of Demequina activiva NBRC 110675.</title>
        <authorList>
            <person name="Komaki H."/>
            <person name="Tamura T."/>
        </authorList>
    </citation>
    <scope>NUCLEOTIDE SEQUENCE</scope>
    <source>
        <strain evidence="2">NBRC 110675</strain>
    </source>
</reference>
<sequence length="156" mass="16545">MDLTNQAAHFAAKLAYETDPSDVHTALETGSPGFVLLDTRDRVAWDQGHARGAVHMPKPDMAQRIPAEFAPGTAFVVYCWGPGCNGATRAGLIISELGHEVKEMIGGYEYWAREGMPVDSVLVSEDGSSTTADATLAPDPLTAPAGVRGQRIACDC</sequence>
<dbReference type="Proteomes" id="UP000652354">
    <property type="component" value="Unassembled WGS sequence"/>
</dbReference>
<evidence type="ECO:0000313" key="2">
    <source>
        <dbReference type="EMBL" id="GIG54945.1"/>
    </source>
</evidence>
<dbReference type="AlphaFoldDB" id="A0A919Q289"/>
<dbReference type="InterPro" id="IPR001763">
    <property type="entry name" value="Rhodanese-like_dom"/>
</dbReference>
<feature type="domain" description="Rhodanese" evidence="1">
    <location>
        <begin position="30"/>
        <end position="120"/>
    </location>
</feature>
<proteinExistence type="predicted"/>
<dbReference type="PANTHER" id="PTHR43031">
    <property type="entry name" value="FAD-DEPENDENT OXIDOREDUCTASE"/>
    <property type="match status" value="1"/>
</dbReference>
<comment type="caution">
    <text evidence="2">The sequence shown here is derived from an EMBL/GenBank/DDBJ whole genome shotgun (WGS) entry which is preliminary data.</text>
</comment>
<dbReference type="RefSeq" id="WP_203655927.1">
    <property type="nucleotide sequence ID" value="NZ_BONR01000003.1"/>
</dbReference>
<evidence type="ECO:0000259" key="1">
    <source>
        <dbReference type="PROSITE" id="PS50206"/>
    </source>
</evidence>
<gene>
    <name evidence="2" type="ORF">Dac01nite_16970</name>
</gene>
<accession>A0A919Q289</accession>
<dbReference type="SUPFAM" id="SSF52821">
    <property type="entry name" value="Rhodanese/Cell cycle control phosphatase"/>
    <property type="match status" value="1"/>
</dbReference>
<dbReference type="PROSITE" id="PS50206">
    <property type="entry name" value="RHODANESE_3"/>
    <property type="match status" value="1"/>
</dbReference>
<keyword evidence="3" id="KW-1185">Reference proteome</keyword>
<organism evidence="2 3">
    <name type="scientific">Demequina activiva</name>
    <dbReference type="NCBI Taxonomy" id="1582364"/>
    <lineage>
        <taxon>Bacteria</taxon>
        <taxon>Bacillati</taxon>
        <taxon>Actinomycetota</taxon>
        <taxon>Actinomycetes</taxon>
        <taxon>Micrococcales</taxon>
        <taxon>Demequinaceae</taxon>
        <taxon>Demequina</taxon>
    </lineage>
</organism>
<name>A0A919Q289_9MICO</name>
<dbReference type="Gene3D" id="3.40.250.10">
    <property type="entry name" value="Rhodanese-like domain"/>
    <property type="match status" value="1"/>
</dbReference>
<dbReference type="InterPro" id="IPR036873">
    <property type="entry name" value="Rhodanese-like_dom_sf"/>
</dbReference>